<dbReference type="PROSITE" id="PS00108">
    <property type="entry name" value="PROTEIN_KINASE_ST"/>
    <property type="match status" value="1"/>
</dbReference>
<dbReference type="PRINTS" id="PR00449">
    <property type="entry name" value="RASTRNSFRMNG"/>
</dbReference>
<dbReference type="PROSITE" id="PS51419">
    <property type="entry name" value="RAB"/>
    <property type="match status" value="1"/>
</dbReference>
<feature type="region of interest" description="Disordered" evidence="14">
    <location>
        <begin position="1"/>
        <end position="97"/>
    </location>
</feature>
<dbReference type="Pfam" id="PF00621">
    <property type="entry name" value="RhoGEF"/>
    <property type="match status" value="1"/>
</dbReference>
<evidence type="ECO:0000256" key="14">
    <source>
        <dbReference type="SAM" id="MobiDB-lite"/>
    </source>
</evidence>
<keyword evidence="20" id="KW-1185">Reference proteome</keyword>
<dbReference type="InterPro" id="IPR003591">
    <property type="entry name" value="Leu-rich_rpt_typical-subtyp"/>
</dbReference>
<keyword evidence="3" id="KW-0723">Serine/threonine-protein kinase</keyword>
<gene>
    <name evidence="19" type="ORF">CYY_002928</name>
</gene>
<feature type="compositionally biased region" description="Low complexity" evidence="14">
    <location>
        <begin position="2294"/>
        <end position="2320"/>
    </location>
</feature>
<evidence type="ECO:0000256" key="1">
    <source>
        <dbReference type="ARBA" id="ARBA00008171"/>
    </source>
</evidence>
<dbReference type="OrthoDB" id="10252328at2759"/>
<dbReference type="InterPro" id="IPR035899">
    <property type="entry name" value="DBL_dom_sf"/>
</dbReference>
<evidence type="ECO:0000256" key="3">
    <source>
        <dbReference type="ARBA" id="ARBA00022527"/>
    </source>
</evidence>
<keyword evidence="6" id="KW-0677">Repeat</keyword>
<evidence type="ECO:0000259" key="15">
    <source>
        <dbReference type="PROSITE" id="PS50003"/>
    </source>
</evidence>
<feature type="domain" description="Protein kinase" evidence="17">
    <location>
        <begin position="1947"/>
        <end position="2211"/>
    </location>
</feature>
<dbReference type="InterPro" id="IPR055251">
    <property type="entry name" value="SOS1_NGEF_PH"/>
</dbReference>
<dbReference type="SUPFAM" id="SSF52540">
    <property type="entry name" value="P-loop containing nucleoside triphosphate hydrolases"/>
    <property type="match status" value="1"/>
</dbReference>
<feature type="compositionally biased region" description="Low complexity" evidence="14">
    <location>
        <begin position="111"/>
        <end position="149"/>
    </location>
</feature>
<dbReference type="InterPro" id="IPR051420">
    <property type="entry name" value="Ser_Thr_Kinases_DiverseReg"/>
</dbReference>
<evidence type="ECO:0000256" key="9">
    <source>
        <dbReference type="ARBA" id="ARBA00022840"/>
    </source>
</evidence>
<dbReference type="PROSITE" id="PS51424">
    <property type="entry name" value="ROC"/>
    <property type="match status" value="1"/>
</dbReference>
<evidence type="ECO:0000259" key="18">
    <source>
        <dbReference type="PROSITE" id="PS51424"/>
    </source>
</evidence>
<proteinExistence type="inferred from homology"/>
<dbReference type="SMART" id="SM00365">
    <property type="entry name" value="LRR_SD22"/>
    <property type="match status" value="5"/>
</dbReference>
<feature type="compositionally biased region" description="Low complexity" evidence="14">
    <location>
        <begin position="2384"/>
        <end position="2396"/>
    </location>
</feature>
<dbReference type="SUPFAM" id="SSF52058">
    <property type="entry name" value="L domain-like"/>
    <property type="match status" value="1"/>
</dbReference>
<dbReference type="InterPro" id="IPR001849">
    <property type="entry name" value="PH_domain"/>
</dbReference>
<organism evidence="19 20">
    <name type="scientific">Polysphondylium violaceum</name>
    <dbReference type="NCBI Taxonomy" id="133409"/>
    <lineage>
        <taxon>Eukaryota</taxon>
        <taxon>Amoebozoa</taxon>
        <taxon>Evosea</taxon>
        <taxon>Eumycetozoa</taxon>
        <taxon>Dictyostelia</taxon>
        <taxon>Dictyosteliales</taxon>
        <taxon>Dictyosteliaceae</taxon>
        <taxon>Polysphondylium</taxon>
    </lineage>
</organism>
<dbReference type="Gene3D" id="3.30.200.20">
    <property type="entry name" value="Phosphorylase Kinase, domain 1"/>
    <property type="match status" value="1"/>
</dbReference>
<dbReference type="PANTHER" id="PTHR48005:SF13">
    <property type="entry name" value="SERINE_THREONINE-PROTEIN KINASE DDB_G0278509-RELATED"/>
    <property type="match status" value="1"/>
</dbReference>
<comment type="catalytic activity">
    <reaction evidence="11">
        <text>L-threonyl-[protein] + ATP = O-phospho-L-threonyl-[protein] + ADP + H(+)</text>
        <dbReference type="Rhea" id="RHEA:46608"/>
        <dbReference type="Rhea" id="RHEA-COMP:11060"/>
        <dbReference type="Rhea" id="RHEA-COMP:11605"/>
        <dbReference type="ChEBI" id="CHEBI:15378"/>
        <dbReference type="ChEBI" id="CHEBI:30013"/>
        <dbReference type="ChEBI" id="CHEBI:30616"/>
        <dbReference type="ChEBI" id="CHEBI:61977"/>
        <dbReference type="ChEBI" id="CHEBI:456216"/>
        <dbReference type="EC" id="2.7.11.1"/>
    </reaction>
</comment>
<dbReference type="PROSITE" id="PS00107">
    <property type="entry name" value="PROTEIN_KINASE_ATP"/>
    <property type="match status" value="1"/>
</dbReference>
<dbReference type="SMART" id="SM00233">
    <property type="entry name" value="PH"/>
    <property type="match status" value="1"/>
</dbReference>
<dbReference type="CDD" id="cd13999">
    <property type="entry name" value="STKc_MAP3K-like"/>
    <property type="match status" value="1"/>
</dbReference>
<evidence type="ECO:0000256" key="5">
    <source>
        <dbReference type="ARBA" id="ARBA00022679"/>
    </source>
</evidence>
<dbReference type="InterPro" id="IPR032171">
    <property type="entry name" value="COR-A"/>
</dbReference>
<dbReference type="PANTHER" id="PTHR48005">
    <property type="entry name" value="LEUCINE RICH REPEAT KINASE 2"/>
    <property type="match status" value="1"/>
</dbReference>
<keyword evidence="5" id="KW-0808">Transferase</keyword>
<evidence type="ECO:0000256" key="8">
    <source>
        <dbReference type="ARBA" id="ARBA00022777"/>
    </source>
</evidence>
<dbReference type="Gene3D" id="3.40.50.300">
    <property type="entry name" value="P-loop containing nucleotide triphosphate hydrolases"/>
    <property type="match status" value="1"/>
</dbReference>
<comment type="similarity">
    <text evidence="1">Belongs to the protein kinase superfamily. TKL Ser/Thr protein kinase family. ROCO subfamily.</text>
</comment>
<evidence type="ECO:0000256" key="11">
    <source>
        <dbReference type="ARBA" id="ARBA00047899"/>
    </source>
</evidence>
<feature type="compositionally biased region" description="Polar residues" evidence="14">
    <location>
        <begin position="155"/>
        <end position="171"/>
    </location>
</feature>
<evidence type="ECO:0000256" key="6">
    <source>
        <dbReference type="ARBA" id="ARBA00022737"/>
    </source>
</evidence>
<feature type="compositionally biased region" description="Low complexity" evidence="14">
    <location>
        <begin position="852"/>
        <end position="883"/>
    </location>
</feature>
<evidence type="ECO:0000256" key="4">
    <source>
        <dbReference type="ARBA" id="ARBA00022614"/>
    </source>
</evidence>
<dbReference type="SUPFAM" id="SSF56112">
    <property type="entry name" value="Protein kinase-like (PK-like)"/>
    <property type="match status" value="1"/>
</dbReference>
<feature type="compositionally biased region" description="Basic and acidic residues" evidence="14">
    <location>
        <begin position="1"/>
        <end position="49"/>
    </location>
</feature>
<dbReference type="GO" id="GO:0005524">
    <property type="term" value="F:ATP binding"/>
    <property type="evidence" value="ECO:0007669"/>
    <property type="project" value="UniProtKB-UniRule"/>
</dbReference>
<dbReference type="Pfam" id="PF22697">
    <property type="entry name" value="SOS1_NGEF_PH"/>
    <property type="match status" value="1"/>
</dbReference>
<accession>A0A8J4Q7D1</accession>
<dbReference type="Pfam" id="PF08477">
    <property type="entry name" value="Roc"/>
    <property type="match status" value="1"/>
</dbReference>
<dbReference type="InterPro" id="IPR001245">
    <property type="entry name" value="Ser-Thr/Tyr_kinase_cat_dom"/>
</dbReference>
<evidence type="ECO:0000259" key="16">
    <source>
        <dbReference type="PROSITE" id="PS50010"/>
    </source>
</evidence>
<dbReference type="InterPro" id="IPR011009">
    <property type="entry name" value="Kinase-like_dom_sf"/>
</dbReference>
<dbReference type="PRINTS" id="PR00019">
    <property type="entry name" value="LEURICHRPT"/>
</dbReference>
<dbReference type="GO" id="GO:0005525">
    <property type="term" value="F:GTP binding"/>
    <property type="evidence" value="ECO:0007669"/>
    <property type="project" value="UniProtKB-KW"/>
</dbReference>
<dbReference type="Gene3D" id="3.30.70.1390">
    <property type="entry name" value="ROC domain from the Parkinson's disease-associated leucine-rich repeat kinase 2"/>
    <property type="match status" value="1"/>
</dbReference>
<evidence type="ECO:0000256" key="7">
    <source>
        <dbReference type="ARBA" id="ARBA00022741"/>
    </source>
</evidence>
<dbReference type="PROSITE" id="PS50011">
    <property type="entry name" value="PROTEIN_KINASE_DOM"/>
    <property type="match status" value="1"/>
</dbReference>
<dbReference type="SMART" id="SM00368">
    <property type="entry name" value="LRR_RI"/>
    <property type="match status" value="2"/>
</dbReference>
<feature type="region of interest" description="Disordered" evidence="14">
    <location>
        <begin position="1594"/>
        <end position="1614"/>
    </location>
</feature>
<feature type="region of interest" description="Disordered" evidence="14">
    <location>
        <begin position="1767"/>
        <end position="1814"/>
    </location>
</feature>
<evidence type="ECO:0000313" key="19">
    <source>
        <dbReference type="EMBL" id="KAF2075746.1"/>
    </source>
</evidence>
<dbReference type="PROSITE" id="PS50010">
    <property type="entry name" value="DH_2"/>
    <property type="match status" value="1"/>
</dbReference>
<dbReference type="Gene3D" id="1.20.900.10">
    <property type="entry name" value="Dbl homology (DH) domain"/>
    <property type="match status" value="1"/>
</dbReference>
<evidence type="ECO:0000256" key="2">
    <source>
        <dbReference type="ARBA" id="ARBA00012513"/>
    </source>
</evidence>
<keyword evidence="10" id="KW-0342">GTP-binding</keyword>
<dbReference type="Gene3D" id="1.10.510.10">
    <property type="entry name" value="Transferase(Phosphotransferase) domain 1"/>
    <property type="match status" value="1"/>
</dbReference>
<dbReference type="Proteomes" id="UP000695562">
    <property type="component" value="Unassembled WGS sequence"/>
</dbReference>
<feature type="compositionally biased region" description="Low complexity" evidence="14">
    <location>
        <begin position="1595"/>
        <end position="1614"/>
    </location>
</feature>
<dbReference type="PROSITE" id="PS51450">
    <property type="entry name" value="LRR"/>
    <property type="match status" value="4"/>
</dbReference>
<reference evidence="19" key="1">
    <citation type="submission" date="2020-01" db="EMBL/GenBank/DDBJ databases">
        <title>Development of genomics and gene disruption for Polysphondylium violaceum indicates a role for the polyketide synthase stlB in stalk morphogenesis.</title>
        <authorList>
            <person name="Narita B."/>
            <person name="Kawabe Y."/>
            <person name="Kin K."/>
            <person name="Saito T."/>
            <person name="Gibbs R."/>
            <person name="Kuspa A."/>
            <person name="Muzny D."/>
            <person name="Queller D."/>
            <person name="Richards S."/>
            <person name="Strassman J."/>
            <person name="Sucgang R."/>
            <person name="Worley K."/>
            <person name="Schaap P."/>
        </authorList>
    </citation>
    <scope>NUCLEOTIDE SEQUENCE</scope>
    <source>
        <strain evidence="19">QSvi11</strain>
    </source>
</reference>
<keyword evidence="8" id="KW-0418">Kinase</keyword>
<dbReference type="Pfam" id="PF13516">
    <property type="entry name" value="LRR_6"/>
    <property type="match status" value="1"/>
</dbReference>
<dbReference type="EC" id="2.7.11.1" evidence="2"/>
<dbReference type="SMART" id="SM00220">
    <property type="entry name" value="S_TKc"/>
    <property type="match status" value="1"/>
</dbReference>
<feature type="compositionally biased region" description="Polar residues" evidence="14">
    <location>
        <begin position="2399"/>
        <end position="2415"/>
    </location>
</feature>
<evidence type="ECO:0000256" key="12">
    <source>
        <dbReference type="ARBA" id="ARBA00048679"/>
    </source>
</evidence>
<dbReference type="InterPro" id="IPR001611">
    <property type="entry name" value="Leu-rich_rpt"/>
</dbReference>
<dbReference type="InterPro" id="IPR057263">
    <property type="entry name" value="COR-B"/>
</dbReference>
<dbReference type="SUPFAM" id="SSF50729">
    <property type="entry name" value="PH domain-like"/>
    <property type="match status" value="1"/>
</dbReference>
<sequence length="2504" mass="275683">MDEKKKDKKKDKEQKKKDKELKEKEKKDNKEKEKEREKEREKEKDDKKSGLLSSIGGWVGDKLNTPTTPTSNPLPPLPPIPSASTPVLSTQATQENHKKAMEFWTTTTASTPTLNISNSSLNTTNPSSGSSNSSSTSSNNNSSSSNSLNVKEKTTLGNSGGNIPTKESSPTNSKRNVDNSKDSSSNNNSTNNIDPNGAIDENRKKLVSNLAQFLASYSEAIKVTIDVFYSPLKKNDNILSHDEVKSIFSAIEPIHGVNHVINEDFKKALNNWNPTTQASILSTFAQFIGFLKLYKVYALQYNYSLSMLCSLAFNNTRFDEFVKKGEQKLVDLNYKLAGIVTLPNNSSSMKPVSLSEILGTQYENTVTTTTTTSSSTFSVTGLRKVTNVSGGGTNSVSGKFTQEYTYSTLPSLLLLPIHFLARFHQFFKTLVDSIAVLSQDYKPYQKLYKQIGVVVREIVNESLNINKVISISKSIKSPTIGLFNSTEIIQSRRYLKEGTLIEQFNNQRTTYYTFLFTDIMLFTEKIEDSSTPTATFIPYEGSLYLLKKLERISSIQIDDVELGFEYRKGFQLKSKDNSIFYMTSSEKEKSNWFQAISQAVHKHISSGVGSSLASNNNSSSSLDDDDVEEEDLKDIGGLVKCVANGSRSKIELSPAILKSSTDPKPLFTALASSQIVNHLVFTPLSMNDKVMQMTLSMMSINKSIGRLCLSQNSINDNCAAALGDMLRYNHTLMTLELSDNSISDKGFIALVDGILSHPSISIVSFTLNQVTDVGAKHISKLIRFNQTLNALYMDDNPISTPLANELMDLWVQTQNTVMSLLVFSNITPEYNEKIKNKIKSIKSRLEKKKKTPSATASTASTGSSTSPQPASNTNKAITTTTTPSTGKGNLLDLSYLDYPEITVQLLNKLNMLNLDNRRIGDLKELYLDHNCINNVPANVFRELKNLSILDLSNNQLSSIPIEVSELKELKVLNLSHNNLTNLPNEIGQLVKLTHLDIGFNFIETINTEAISNLVNLRILMMQRNYFNRLPTSLFAKLPLLESFSISGSPCFHPLKQRVYEAIATRATKVDFSDSGVTCLPIEIGSIANLVELDLSNNRIKDLPPQIGKLVNLTSLNISHNLIEQLPWQISKLEKLKSLSISGNPLSFDVKLNLPDVMAGEDLNALLKYLSFSTSRDQSCMRMKLMLVGQENVGKTSIAKCLKKEIIPVSKKFRQTIGLGTKKSKTPTLAESEAFTPSGAINPLNTTLNISTDGINMDDWRPPTEDQSPPVTFSIWDFAGQEVYYSTHQFFISSRSVFIVVFDMSLYNPDETSRVPYWLQCIEAFGGSSPIILVGTHLDELPSGTEISQITADIHNKYFTKFPNLKLFLPVSCKSGKNINKLQNHIVKLGKSEKKLGDLYSRAYFQLESLILSEREMNSPPIITFQEFSEMAISCGIPSTSIPHAADFLKELGIIVYFDDLKSGLDQFIFIDPPWLTRLMATIITSKPNFVQSGVLEQNNLHQIWKAPDFPQYLHHVLLAILQKFEIIHPLPDPKSVNKTPIPPTPSSSKPSNSLVSRTKSNFLNAVSATGGASGSGGSLSKGSSLNIVKKLEQATNTSNNSGSSSSSSNSTDSSLVPKISTKYLVPVLLSEDRLNSIEKTLDEARKQNNGGILERIYQFEFIPVGLFSKLMIRTMHFTTVKEYWKHGLLVSREDAQCLIESQSHLNQINIKSWGKNASNLLRFIVETAEVLIDGWYKLRHQFLVPCNCAHCTSAYLNTDHMTIGSSVGGNLMTQSRDSAGSSSSPTSSALSSSSNNIGNSGLSSTTGDPNSTADTISEADLDFTDYFDGDSVSPGGTLKSKRKKNPTKFLTLYKTKQKSSKEKQPVNLSQISNLINQTLSMNLGNKYDPRTLFLYEDIERSFLSKKYEMLCRSPYTGEETMVPLGSMVPELVMSDIGPNFTLEYKDLEIIEQIGEGGFGIVYKAKLRGQIVAVKQIALTGNSQANAEDIYREFRREVWLSNTLTHKSIVSLKGYCLDPCCIVMEFISNGTLYGYLRKGLTIPWSLKVKIALNIADAIKYLHGFNPKICHRDLKSPNILMLSDLSDGAEVVCKVSDFGETRAVVTSALGRDKLSNPIWLSPEIMRGEEYTEKADVYSFGIILWEILTGLLPFDEFPVAHSSFMYQLEDEIMNGLRPTIPPDSNQDYTNLIKDCWQNDPLKRPAFPEIYQRLLNMQPNGGITNNSNTNSNTSRPKASTIFSNVNNINSSNSNNNNSSVSTPTPLKPVNSTPSVTPSSNSFEKPNPPLVRKLTQNFNQPTNSSANNNTSTPTITTTTTSHTPSQPKPPVVKTLPITPSPIVGKPPATHSPTLTAVPASKPPPRQLPKTPSTMGLLDRSASASSLNYTPSSSTPNHTSPPAKASSSVILKPSPSQSNMSKPLPKVPGVGGSTAAPAHPIVPKLNSPLVASSKVSLISPSSASTGSSTSHPLKPSASTTSIPTTQLNSSLLRPTGSQLFKKPPASNPPK</sequence>
<dbReference type="Gene3D" id="3.80.10.10">
    <property type="entry name" value="Ribonuclease Inhibitor"/>
    <property type="match status" value="3"/>
</dbReference>
<feature type="compositionally biased region" description="Polar residues" evidence="14">
    <location>
        <begin position="2470"/>
        <end position="2492"/>
    </location>
</feature>
<dbReference type="Gene3D" id="3.30.310.200">
    <property type="match status" value="1"/>
</dbReference>
<dbReference type="InterPro" id="IPR011993">
    <property type="entry name" value="PH-like_dom_sf"/>
</dbReference>
<dbReference type="Gene3D" id="2.30.29.30">
    <property type="entry name" value="Pleckstrin-homology domain (PH domain)/Phosphotyrosine-binding domain (PTB)"/>
    <property type="match status" value="1"/>
</dbReference>
<dbReference type="InterPro" id="IPR027417">
    <property type="entry name" value="P-loop_NTPase"/>
</dbReference>
<dbReference type="Pfam" id="PF25497">
    <property type="entry name" value="COR-B"/>
    <property type="match status" value="1"/>
</dbReference>
<feature type="region of interest" description="Disordered" evidence="14">
    <location>
        <begin position="2214"/>
        <end position="2504"/>
    </location>
</feature>
<feature type="region of interest" description="Disordered" evidence="14">
    <location>
        <begin position="845"/>
        <end position="883"/>
    </location>
</feature>
<feature type="domain" description="DH" evidence="16">
    <location>
        <begin position="202"/>
        <end position="461"/>
    </location>
</feature>
<dbReference type="Pfam" id="PF07714">
    <property type="entry name" value="PK_Tyr_Ser-Thr"/>
    <property type="match status" value="1"/>
</dbReference>
<keyword evidence="4" id="KW-0433">Leucine-rich repeat</keyword>
<feature type="region of interest" description="Disordered" evidence="14">
    <location>
        <begin position="111"/>
        <end position="199"/>
    </location>
</feature>
<evidence type="ECO:0000259" key="17">
    <source>
        <dbReference type="PROSITE" id="PS50011"/>
    </source>
</evidence>
<dbReference type="PROSITE" id="PS50003">
    <property type="entry name" value="PH_DOMAIN"/>
    <property type="match status" value="1"/>
</dbReference>
<comment type="caution">
    <text evidence="19">The sequence shown here is derived from an EMBL/GenBank/DDBJ whole genome shotgun (WGS) entry which is preliminary data.</text>
</comment>
<feature type="compositionally biased region" description="Low complexity" evidence="14">
    <location>
        <begin position="2450"/>
        <end position="2464"/>
    </location>
</feature>
<feature type="compositionally biased region" description="Low complexity" evidence="14">
    <location>
        <begin position="2220"/>
        <end position="2230"/>
    </location>
</feature>
<feature type="region of interest" description="Disordered" evidence="14">
    <location>
        <begin position="1532"/>
        <end position="1555"/>
    </location>
</feature>
<evidence type="ECO:0000256" key="13">
    <source>
        <dbReference type="PROSITE-ProRule" id="PRU10141"/>
    </source>
</evidence>
<dbReference type="GO" id="GO:0005737">
    <property type="term" value="C:cytoplasm"/>
    <property type="evidence" value="ECO:0007669"/>
    <property type="project" value="UniProtKB-ARBA"/>
</dbReference>
<dbReference type="SUPFAM" id="SSF48065">
    <property type="entry name" value="DBL homology domain (DH-domain)"/>
    <property type="match status" value="1"/>
</dbReference>
<dbReference type="EMBL" id="AJWJ01000087">
    <property type="protein sequence ID" value="KAF2075746.1"/>
    <property type="molecule type" value="Genomic_DNA"/>
</dbReference>
<dbReference type="SMART" id="SM00369">
    <property type="entry name" value="LRR_TYP"/>
    <property type="match status" value="7"/>
</dbReference>
<evidence type="ECO:0000256" key="10">
    <source>
        <dbReference type="ARBA" id="ARBA00023134"/>
    </source>
</evidence>
<dbReference type="GO" id="GO:0005085">
    <property type="term" value="F:guanyl-nucleotide exchange factor activity"/>
    <property type="evidence" value="ECO:0007669"/>
    <property type="project" value="InterPro"/>
</dbReference>
<dbReference type="InterPro" id="IPR032675">
    <property type="entry name" value="LRR_dom_sf"/>
</dbReference>
<comment type="catalytic activity">
    <reaction evidence="12">
        <text>L-seryl-[protein] + ATP = O-phospho-L-seryl-[protein] + ADP + H(+)</text>
        <dbReference type="Rhea" id="RHEA:17989"/>
        <dbReference type="Rhea" id="RHEA-COMP:9863"/>
        <dbReference type="Rhea" id="RHEA-COMP:11604"/>
        <dbReference type="ChEBI" id="CHEBI:15378"/>
        <dbReference type="ChEBI" id="CHEBI:29999"/>
        <dbReference type="ChEBI" id="CHEBI:30616"/>
        <dbReference type="ChEBI" id="CHEBI:83421"/>
        <dbReference type="ChEBI" id="CHEBI:456216"/>
        <dbReference type="EC" id="2.7.11.1"/>
    </reaction>
</comment>
<feature type="domain" description="PH" evidence="15">
    <location>
        <begin position="493"/>
        <end position="601"/>
    </location>
</feature>
<keyword evidence="9 13" id="KW-0067">ATP-binding</keyword>
<feature type="domain" description="Roc" evidence="18">
    <location>
        <begin position="1175"/>
        <end position="1392"/>
    </location>
</feature>
<protein>
    <recommendedName>
        <fullName evidence="2">non-specific serine/threonine protein kinase</fullName>
        <ecNumber evidence="2">2.7.11.1</ecNumber>
    </recommendedName>
</protein>
<name>A0A8J4Q7D1_9MYCE</name>
<feature type="compositionally biased region" description="Low complexity" evidence="14">
    <location>
        <begin position="182"/>
        <end position="192"/>
    </location>
</feature>
<dbReference type="Pfam" id="PF16095">
    <property type="entry name" value="COR-A"/>
    <property type="match status" value="1"/>
</dbReference>
<dbReference type="Pfam" id="PF13855">
    <property type="entry name" value="LRR_8"/>
    <property type="match status" value="3"/>
</dbReference>
<dbReference type="InterPro" id="IPR017441">
    <property type="entry name" value="Protein_kinase_ATP_BS"/>
</dbReference>
<evidence type="ECO:0000313" key="20">
    <source>
        <dbReference type="Proteomes" id="UP000695562"/>
    </source>
</evidence>
<feature type="compositionally biased region" description="Pro residues" evidence="14">
    <location>
        <begin position="72"/>
        <end position="81"/>
    </location>
</feature>
<dbReference type="InterPro" id="IPR000719">
    <property type="entry name" value="Prot_kinase_dom"/>
</dbReference>
<keyword evidence="7 13" id="KW-0547">Nucleotide-binding</keyword>
<feature type="compositionally biased region" description="Low complexity" evidence="14">
    <location>
        <begin position="2264"/>
        <end position="2277"/>
    </location>
</feature>
<dbReference type="InterPro" id="IPR008271">
    <property type="entry name" value="Ser/Thr_kinase_AS"/>
</dbReference>
<dbReference type="GO" id="GO:0004674">
    <property type="term" value="F:protein serine/threonine kinase activity"/>
    <property type="evidence" value="ECO:0007669"/>
    <property type="project" value="UniProtKB-KW"/>
</dbReference>
<feature type="compositionally biased region" description="Low complexity" evidence="14">
    <location>
        <begin position="2239"/>
        <end position="2257"/>
    </location>
</feature>
<feature type="compositionally biased region" description="Low complexity" evidence="14">
    <location>
        <begin position="1778"/>
        <end position="1806"/>
    </location>
</feature>
<dbReference type="InterPro" id="IPR000219">
    <property type="entry name" value="DH_dom"/>
</dbReference>
<dbReference type="InterPro" id="IPR020859">
    <property type="entry name" value="ROC"/>
</dbReference>
<feature type="binding site" evidence="13">
    <location>
        <position position="1974"/>
    </location>
    <ligand>
        <name>ATP</name>
        <dbReference type="ChEBI" id="CHEBI:30616"/>
    </ligand>
</feature>
<dbReference type="SUPFAM" id="SSF52047">
    <property type="entry name" value="RNI-like"/>
    <property type="match status" value="1"/>
</dbReference>